<name>A0ACC1KHL9_9FUNG</name>
<reference evidence="1" key="1">
    <citation type="submission" date="2022-07" db="EMBL/GenBank/DDBJ databases">
        <title>Phylogenomic reconstructions and comparative analyses of Kickxellomycotina fungi.</title>
        <authorList>
            <person name="Reynolds N.K."/>
            <person name="Stajich J.E."/>
            <person name="Barry K."/>
            <person name="Grigoriev I.V."/>
            <person name="Crous P."/>
            <person name="Smith M.E."/>
        </authorList>
    </citation>
    <scope>NUCLEOTIDE SEQUENCE</scope>
    <source>
        <strain evidence="1">BCRC 34191</strain>
    </source>
</reference>
<evidence type="ECO:0000313" key="1">
    <source>
        <dbReference type="EMBL" id="KAJ2789677.1"/>
    </source>
</evidence>
<organism evidence="1 2">
    <name type="scientific">Coemansia linderi</name>
    <dbReference type="NCBI Taxonomy" id="2663919"/>
    <lineage>
        <taxon>Eukaryota</taxon>
        <taxon>Fungi</taxon>
        <taxon>Fungi incertae sedis</taxon>
        <taxon>Zoopagomycota</taxon>
        <taxon>Kickxellomycotina</taxon>
        <taxon>Kickxellomycetes</taxon>
        <taxon>Kickxellales</taxon>
        <taxon>Kickxellaceae</taxon>
        <taxon>Coemansia</taxon>
    </lineage>
</organism>
<gene>
    <name evidence="1" type="ORF">GGI18_002264</name>
</gene>
<dbReference type="Proteomes" id="UP001140066">
    <property type="component" value="Unassembled WGS sequence"/>
</dbReference>
<protein>
    <submittedName>
        <fullName evidence="1">Uncharacterized protein</fullName>
    </submittedName>
</protein>
<sequence>MIGGMSADNMSGALLDIMFYEAINLRLRELRVITASEIKKMGSNEVCELVKGWLQRVAGVVADDGLATTLELADRCNNEYQSRCSVGSSSSNADRDGTVVLAVLEEGEPNADLFLGIEEDELVVLYRSLPFLVGKDVSIGAMKALRRISDGLFKRME</sequence>
<dbReference type="EMBL" id="JANBUK010000514">
    <property type="protein sequence ID" value="KAJ2789677.1"/>
    <property type="molecule type" value="Genomic_DNA"/>
</dbReference>
<accession>A0ACC1KHL9</accession>
<evidence type="ECO:0000313" key="2">
    <source>
        <dbReference type="Proteomes" id="UP001140066"/>
    </source>
</evidence>
<comment type="caution">
    <text evidence="1">The sequence shown here is derived from an EMBL/GenBank/DDBJ whole genome shotgun (WGS) entry which is preliminary data.</text>
</comment>
<keyword evidence="2" id="KW-1185">Reference proteome</keyword>
<proteinExistence type="predicted"/>